<evidence type="ECO:0000313" key="2">
    <source>
        <dbReference type="Proteomes" id="UP000198307"/>
    </source>
</evidence>
<gene>
    <name evidence="1" type="ORF">SAMN05444959_104276</name>
</gene>
<accession>A0A239PS27</accession>
<dbReference type="PROSITE" id="PS51257">
    <property type="entry name" value="PROKAR_LIPOPROTEIN"/>
    <property type="match status" value="1"/>
</dbReference>
<organism evidence="1 2">
    <name type="scientific">Paracoccus seriniphilus</name>
    <dbReference type="NCBI Taxonomy" id="184748"/>
    <lineage>
        <taxon>Bacteria</taxon>
        <taxon>Pseudomonadati</taxon>
        <taxon>Pseudomonadota</taxon>
        <taxon>Alphaproteobacteria</taxon>
        <taxon>Rhodobacterales</taxon>
        <taxon>Paracoccaceae</taxon>
        <taxon>Paracoccus</taxon>
    </lineage>
</organism>
<proteinExistence type="predicted"/>
<dbReference type="EMBL" id="FZQB01000004">
    <property type="protein sequence ID" value="SNT73104.1"/>
    <property type="molecule type" value="Genomic_DNA"/>
</dbReference>
<protein>
    <submittedName>
        <fullName evidence="1">Uncharacterized protein</fullName>
    </submittedName>
</protein>
<name>A0A239PS27_9RHOB</name>
<evidence type="ECO:0000313" key="1">
    <source>
        <dbReference type="EMBL" id="SNT73104.1"/>
    </source>
</evidence>
<keyword evidence="2" id="KW-1185">Reference proteome</keyword>
<dbReference type="Proteomes" id="UP000198307">
    <property type="component" value="Unassembled WGS sequence"/>
</dbReference>
<dbReference type="AlphaFoldDB" id="A0A239PS27"/>
<dbReference type="RefSeq" id="WP_089343948.1">
    <property type="nucleotide sequence ID" value="NZ_FZQB01000004.1"/>
</dbReference>
<dbReference type="OrthoDB" id="7777983at2"/>
<sequence length="78" mass="8274">MFNKIALAVVATAIVAGCSPKNFESDPVTVDTPQGPVVCQLYTRGLGDWDRSISHPDGMSVKAADQICIAEGQRQLKG</sequence>
<reference evidence="1 2" key="1">
    <citation type="submission" date="2017-07" db="EMBL/GenBank/DDBJ databases">
        <authorList>
            <person name="Sun Z.S."/>
            <person name="Albrecht U."/>
            <person name="Echele G."/>
            <person name="Lee C.C."/>
        </authorList>
    </citation>
    <scope>NUCLEOTIDE SEQUENCE [LARGE SCALE GENOMIC DNA]</scope>
    <source>
        <strain evidence="1 2">DSM 14827</strain>
    </source>
</reference>